<gene>
    <name evidence="10" type="ORF">HYH03_003211</name>
</gene>
<protein>
    <recommendedName>
        <fullName evidence="9">ShKT domain-containing protein</fullName>
    </recommendedName>
</protein>
<dbReference type="EMBL" id="JAEHOE010000008">
    <property type="protein sequence ID" value="KAG2499026.1"/>
    <property type="molecule type" value="Genomic_DNA"/>
</dbReference>
<keyword evidence="3" id="KW-0808">Transferase</keyword>
<feature type="compositionally biased region" description="Basic and acidic residues" evidence="7">
    <location>
        <begin position="553"/>
        <end position="569"/>
    </location>
</feature>
<evidence type="ECO:0000256" key="3">
    <source>
        <dbReference type="ARBA" id="ARBA00022679"/>
    </source>
</evidence>
<keyword evidence="4 8" id="KW-0812">Transmembrane</keyword>
<evidence type="ECO:0000256" key="8">
    <source>
        <dbReference type="SAM" id="Phobius"/>
    </source>
</evidence>
<feature type="transmembrane region" description="Helical" evidence="8">
    <location>
        <begin position="637"/>
        <end position="658"/>
    </location>
</feature>
<evidence type="ECO:0000256" key="6">
    <source>
        <dbReference type="ARBA" id="ARBA00023136"/>
    </source>
</evidence>
<dbReference type="OrthoDB" id="2015991at2759"/>
<feature type="region of interest" description="Disordered" evidence="7">
    <location>
        <begin position="390"/>
        <end position="512"/>
    </location>
</feature>
<evidence type="ECO:0000256" key="4">
    <source>
        <dbReference type="ARBA" id="ARBA00022692"/>
    </source>
</evidence>
<evidence type="ECO:0000259" key="9">
    <source>
        <dbReference type="PROSITE" id="PS51670"/>
    </source>
</evidence>
<keyword evidence="2" id="KW-0328">Glycosyltransferase</keyword>
<keyword evidence="5 8" id="KW-1133">Transmembrane helix</keyword>
<sequence>MCCTDEERKRYNEQLLTIVKTHVAPSFAHNEKTNDFYAAYNKPGAVYDFLKHVVPQEEWMLVLDSDMYLRKPFYPSFFNAKKGWCISADYTYMIGVNNELATRHIPEIGPRNDTLAGPYGRRGDQVGGFFYMHREDLQRVAPLWLKFTEDVREDPEAWRLSGDQYVEKGGKPWISEMYGYAFGAAKANVWHKWDRKTMTYPTYRPEEGIPKLIHYGLLFEVGKNYSYDKHWHYDFDVTKCPPWDFSDPKRRTGGIFPAPPRPSTLDRGDFIGFYKDLIAIETVATLNAAFCDYHISHCPPNQQIVDVCKEVFSLYNEVHLYILEVEAHFDCQDWNPKCETWKAAGDCDHNPQFMMEDCRKTCGWCGPRMQLPATLTKDLDEKLAKMANELLPLAEDPDTKKGSKGVEPKTSAETKEAKISETTTTATTEVKATEAEDSSQSPTEAPKTRHPPPSHPKSPPPESPAHPPKVPLKSPSPPPDSPDHPPHRPPKSPRKPLTPRRPHRPPKVPAGLEKKIRDLTIACYRLALPLDEVKACVRDAKKGIDWNAAHGGQKAEVKDAIEGDSHTESDVLDPTGSTKEDTQATRSKKTEQEGGVDSVDPNDLTLRQTRETVAPDTKVIVAPASLLHSLFGGMGTWHSLVIWVVIVGAFLAVLPRIARMRRRQRSGMRTE</sequence>
<dbReference type="PROSITE" id="PS51670">
    <property type="entry name" value="SHKT"/>
    <property type="match status" value="1"/>
</dbReference>
<evidence type="ECO:0000256" key="5">
    <source>
        <dbReference type="ARBA" id="ARBA00022989"/>
    </source>
</evidence>
<dbReference type="InterPro" id="IPR056508">
    <property type="entry name" value="HPAT-like"/>
</dbReference>
<feature type="compositionally biased region" description="Basic and acidic residues" evidence="7">
    <location>
        <begin position="578"/>
        <end position="592"/>
    </location>
</feature>
<feature type="compositionally biased region" description="Basic and acidic residues" evidence="7">
    <location>
        <begin position="397"/>
        <end position="419"/>
    </location>
</feature>
<dbReference type="GO" id="GO:0016020">
    <property type="term" value="C:membrane"/>
    <property type="evidence" value="ECO:0007669"/>
    <property type="project" value="UniProtKB-SubCell"/>
</dbReference>
<keyword evidence="6 8" id="KW-0472">Membrane</keyword>
<dbReference type="PANTHER" id="PTHR31485:SF7">
    <property type="entry name" value="PEPTIDYL SERINE ALPHA-GALACTOSYLTRANSFERASE"/>
    <property type="match status" value="1"/>
</dbReference>
<dbReference type="SMART" id="SM00254">
    <property type="entry name" value="ShKT"/>
    <property type="match status" value="1"/>
</dbReference>
<dbReference type="InterPro" id="IPR044845">
    <property type="entry name" value="HPAT/SRGT1-like"/>
</dbReference>
<dbReference type="Proteomes" id="UP000612055">
    <property type="component" value="Unassembled WGS sequence"/>
</dbReference>
<proteinExistence type="predicted"/>
<evidence type="ECO:0000313" key="11">
    <source>
        <dbReference type="Proteomes" id="UP000612055"/>
    </source>
</evidence>
<accession>A0A835YDT2</accession>
<feature type="region of interest" description="Disordered" evidence="7">
    <location>
        <begin position="551"/>
        <end position="607"/>
    </location>
</feature>
<reference evidence="10" key="1">
    <citation type="journal article" date="2020" name="bioRxiv">
        <title>Comparative genomics of Chlamydomonas.</title>
        <authorList>
            <person name="Craig R.J."/>
            <person name="Hasan A.R."/>
            <person name="Ness R.W."/>
            <person name="Keightley P.D."/>
        </authorList>
    </citation>
    <scope>NUCLEOTIDE SEQUENCE</scope>
    <source>
        <strain evidence="10">CCAP 11/70</strain>
    </source>
</reference>
<comment type="caution">
    <text evidence="10">The sequence shown here is derived from an EMBL/GenBank/DDBJ whole genome shotgun (WGS) entry which is preliminary data.</text>
</comment>
<feature type="compositionally biased region" description="Pro residues" evidence="7">
    <location>
        <begin position="451"/>
        <end position="480"/>
    </location>
</feature>
<evidence type="ECO:0000256" key="7">
    <source>
        <dbReference type="SAM" id="MobiDB-lite"/>
    </source>
</evidence>
<keyword evidence="11" id="KW-1185">Reference proteome</keyword>
<comment type="subcellular location">
    <subcellularLocation>
        <location evidence="1">Membrane</location>
        <topology evidence="1">Single-pass membrane protein</topology>
    </subcellularLocation>
</comment>
<organism evidence="10 11">
    <name type="scientific">Edaphochlamys debaryana</name>
    <dbReference type="NCBI Taxonomy" id="47281"/>
    <lineage>
        <taxon>Eukaryota</taxon>
        <taxon>Viridiplantae</taxon>
        <taxon>Chlorophyta</taxon>
        <taxon>core chlorophytes</taxon>
        <taxon>Chlorophyceae</taxon>
        <taxon>CS clade</taxon>
        <taxon>Chlamydomonadales</taxon>
        <taxon>Chlamydomonadales incertae sedis</taxon>
        <taxon>Edaphochlamys</taxon>
    </lineage>
</organism>
<evidence type="ECO:0000256" key="2">
    <source>
        <dbReference type="ARBA" id="ARBA00022676"/>
    </source>
</evidence>
<feature type="domain" description="ShKT" evidence="9">
    <location>
        <begin position="331"/>
        <end position="365"/>
    </location>
</feature>
<dbReference type="GO" id="GO:0016757">
    <property type="term" value="F:glycosyltransferase activity"/>
    <property type="evidence" value="ECO:0007669"/>
    <property type="project" value="UniProtKB-KW"/>
</dbReference>
<dbReference type="AlphaFoldDB" id="A0A835YDT2"/>
<feature type="compositionally biased region" description="Basic residues" evidence="7">
    <location>
        <begin position="487"/>
        <end position="506"/>
    </location>
</feature>
<evidence type="ECO:0000313" key="10">
    <source>
        <dbReference type="EMBL" id="KAG2499026.1"/>
    </source>
</evidence>
<dbReference type="PANTHER" id="PTHR31485">
    <property type="entry name" value="PEPTIDYL SERINE ALPHA-GALACTOSYLTRANSFERASE"/>
    <property type="match status" value="1"/>
</dbReference>
<feature type="compositionally biased region" description="Low complexity" evidence="7">
    <location>
        <begin position="420"/>
        <end position="430"/>
    </location>
</feature>
<dbReference type="InterPro" id="IPR003582">
    <property type="entry name" value="ShKT_dom"/>
</dbReference>
<evidence type="ECO:0000256" key="1">
    <source>
        <dbReference type="ARBA" id="ARBA00004167"/>
    </source>
</evidence>
<dbReference type="Gene3D" id="1.10.10.1940">
    <property type="match status" value="1"/>
</dbReference>
<name>A0A835YDT2_9CHLO</name>
<dbReference type="Pfam" id="PF01549">
    <property type="entry name" value="ShK"/>
    <property type="match status" value="1"/>
</dbReference>
<dbReference type="Pfam" id="PF23452">
    <property type="entry name" value="HPAT"/>
    <property type="match status" value="1"/>
</dbReference>